<evidence type="ECO:0000256" key="1">
    <source>
        <dbReference type="SAM" id="MobiDB-lite"/>
    </source>
</evidence>
<dbReference type="Proteomes" id="UP000799441">
    <property type="component" value="Unassembled WGS sequence"/>
</dbReference>
<proteinExistence type="predicted"/>
<dbReference type="AlphaFoldDB" id="A0A9P4QE28"/>
<name>A0A9P4QE28_9PEZI</name>
<sequence>MRLSPFPTTRDWLESQQMPTVVSADRKACESCAVASSRPSNAHPSPPISPPLPPKSERRAAVCASQPQREFLPAPPAQKGATTGGEGTIAWPQVPA</sequence>
<dbReference type="EMBL" id="MU003778">
    <property type="protein sequence ID" value="KAF2723206.1"/>
    <property type="molecule type" value="Genomic_DNA"/>
</dbReference>
<reference evidence="2" key="1">
    <citation type="journal article" date="2020" name="Stud. Mycol.">
        <title>101 Dothideomycetes genomes: a test case for predicting lifestyles and emergence of pathogens.</title>
        <authorList>
            <person name="Haridas S."/>
            <person name="Albert R."/>
            <person name="Binder M."/>
            <person name="Bloem J."/>
            <person name="Labutti K."/>
            <person name="Salamov A."/>
            <person name="Andreopoulos B."/>
            <person name="Baker S."/>
            <person name="Barry K."/>
            <person name="Bills G."/>
            <person name="Bluhm B."/>
            <person name="Cannon C."/>
            <person name="Castanera R."/>
            <person name="Culley D."/>
            <person name="Daum C."/>
            <person name="Ezra D."/>
            <person name="Gonzalez J."/>
            <person name="Henrissat B."/>
            <person name="Kuo A."/>
            <person name="Liang C."/>
            <person name="Lipzen A."/>
            <person name="Lutzoni F."/>
            <person name="Magnuson J."/>
            <person name="Mondo S."/>
            <person name="Nolan M."/>
            <person name="Ohm R."/>
            <person name="Pangilinan J."/>
            <person name="Park H.-J."/>
            <person name="Ramirez L."/>
            <person name="Alfaro M."/>
            <person name="Sun H."/>
            <person name="Tritt A."/>
            <person name="Yoshinaga Y."/>
            <person name="Zwiers L.-H."/>
            <person name="Turgeon B."/>
            <person name="Goodwin S."/>
            <person name="Spatafora J."/>
            <person name="Crous P."/>
            <person name="Grigoriev I."/>
        </authorList>
    </citation>
    <scope>NUCLEOTIDE SEQUENCE</scope>
    <source>
        <strain evidence="2">CBS 116435</strain>
    </source>
</reference>
<evidence type="ECO:0000313" key="3">
    <source>
        <dbReference type="Proteomes" id="UP000799441"/>
    </source>
</evidence>
<accession>A0A9P4QE28</accession>
<evidence type="ECO:0000313" key="2">
    <source>
        <dbReference type="EMBL" id="KAF2723206.1"/>
    </source>
</evidence>
<keyword evidence="3" id="KW-1185">Reference proteome</keyword>
<feature type="region of interest" description="Disordered" evidence="1">
    <location>
        <begin position="33"/>
        <end position="96"/>
    </location>
</feature>
<organism evidence="2 3">
    <name type="scientific">Polychaeton citri CBS 116435</name>
    <dbReference type="NCBI Taxonomy" id="1314669"/>
    <lineage>
        <taxon>Eukaryota</taxon>
        <taxon>Fungi</taxon>
        <taxon>Dikarya</taxon>
        <taxon>Ascomycota</taxon>
        <taxon>Pezizomycotina</taxon>
        <taxon>Dothideomycetes</taxon>
        <taxon>Dothideomycetidae</taxon>
        <taxon>Capnodiales</taxon>
        <taxon>Capnodiaceae</taxon>
        <taxon>Polychaeton</taxon>
    </lineage>
</organism>
<comment type="caution">
    <text evidence="2">The sequence shown here is derived from an EMBL/GenBank/DDBJ whole genome shotgun (WGS) entry which is preliminary data.</text>
</comment>
<gene>
    <name evidence="2" type="ORF">K431DRAFT_283369</name>
</gene>
<protein>
    <submittedName>
        <fullName evidence="2">Uncharacterized protein</fullName>
    </submittedName>
</protein>
<feature type="compositionally biased region" description="Pro residues" evidence="1">
    <location>
        <begin position="44"/>
        <end position="54"/>
    </location>
</feature>